<proteinExistence type="predicted"/>
<evidence type="ECO:0000313" key="3">
    <source>
        <dbReference type="Proteomes" id="UP000682733"/>
    </source>
</evidence>
<evidence type="ECO:0000313" key="2">
    <source>
        <dbReference type="EMBL" id="CAF4103059.1"/>
    </source>
</evidence>
<organism evidence="2 3">
    <name type="scientific">Didymodactylos carnosus</name>
    <dbReference type="NCBI Taxonomy" id="1234261"/>
    <lineage>
        <taxon>Eukaryota</taxon>
        <taxon>Metazoa</taxon>
        <taxon>Spiralia</taxon>
        <taxon>Gnathifera</taxon>
        <taxon>Rotifera</taxon>
        <taxon>Eurotatoria</taxon>
        <taxon>Bdelloidea</taxon>
        <taxon>Philodinida</taxon>
        <taxon>Philodinidae</taxon>
        <taxon>Didymodactylos</taxon>
    </lineage>
</organism>
<reference evidence="2" key="1">
    <citation type="submission" date="2021-02" db="EMBL/GenBank/DDBJ databases">
        <authorList>
            <person name="Nowell W R."/>
        </authorList>
    </citation>
    <scope>NUCLEOTIDE SEQUENCE</scope>
</reference>
<dbReference type="EMBL" id="CAJNOK010019325">
    <property type="protein sequence ID" value="CAF1297578.1"/>
    <property type="molecule type" value="Genomic_DNA"/>
</dbReference>
<gene>
    <name evidence="1" type="ORF">OVA965_LOCUS28375</name>
    <name evidence="2" type="ORF">TMI583_LOCUS29128</name>
</gene>
<protein>
    <submittedName>
        <fullName evidence="2">Uncharacterized protein</fullName>
    </submittedName>
</protein>
<name>A0A8S2QN87_9BILA</name>
<dbReference type="Proteomes" id="UP000677228">
    <property type="component" value="Unassembled WGS sequence"/>
</dbReference>
<dbReference type="Proteomes" id="UP000682733">
    <property type="component" value="Unassembled WGS sequence"/>
</dbReference>
<sequence>MLSYVSSWFKGKVTISEPASLFEGVLNSDAVGIVFFDSVLAHFHTFDEFNQRQNKTFLHDVDYITQCTITDLTSKKHSIRSRKRIDAYLYIYCRIQEYIYLANAYYKPLGELKQVLFQLLVSAFEQTKGQQPNLLVYEKDVLLRMDIPRHLSSIATIDDLNTLKKFFVLSKLSMQATQFMNDSRYRLQWIDILSKVKITTLSLEQFIRAYLDNQEAFTQFPFDTPVLIHLIHRLHPSKQAKESPFKTFFQFNQALKLDPTLFFEQFHTIFSCGIKNRWYEMKDIAELFTWVSRNDQLCGQYVSHYSSNVDTDDLWDMFLHLYKINALNSVNIQKYLIPVLNQRISIVTIGKFQRYAKSAKTCLVEIKPERLHLIDLFGKIFDAYVIKQITDPQYSYQISQTDSKDLLQIDLEISSTNCLERPSYLLLIRKILFDIDSYQKPNAQKLKALFQNLNNFDANLCEKYTAENIIDDEWLKDFLITNISIWLKLDKETYKYLCENHQNNPWAIYIWSKIIHLSLSKMLNNNHIEILSKINEWMKNVKHDIYNPTDIFTTILVNKLCELVLAKYSRTILMLPNIDTIMNFIISMREHTSVKIDVNEINNFISNGKEIIHEILRLNSKCSLYRDLLTDSIIRCFVPLINMNSIFRTADRQQYKFPSTNANIDDIVALPKPKDIDTINIRSNEEFFAQFIQQINKWLDWFDRFIDIFQHIIDWLKIHNVNRSNQLLIDLLRIRDDPKMTLIEMRIIIDSALKILQPFKDLRRLCQLFNCLIPFQILNPGTLNIQENTMKFLTELKRFQPNNRLTVEGKKIHEQNISIIDRQQVQWSLASENHACDITVEYRSHGPNDQYKTLFQKQNVPVHKNVLHGQFESQRSGQLLITIDNKNDPTSQIVWYRIKSIGLSTCYLFHGIFNMQL</sequence>
<accession>A0A8S2QN87</accession>
<comment type="caution">
    <text evidence="2">The sequence shown here is derived from an EMBL/GenBank/DDBJ whole genome shotgun (WGS) entry which is preliminary data.</text>
</comment>
<evidence type="ECO:0000313" key="1">
    <source>
        <dbReference type="EMBL" id="CAF1297578.1"/>
    </source>
</evidence>
<feature type="non-terminal residue" evidence="2">
    <location>
        <position position="1"/>
    </location>
</feature>
<feature type="non-terminal residue" evidence="2">
    <location>
        <position position="917"/>
    </location>
</feature>
<dbReference type="EMBL" id="CAJOBA010040902">
    <property type="protein sequence ID" value="CAF4103059.1"/>
    <property type="molecule type" value="Genomic_DNA"/>
</dbReference>
<dbReference type="AlphaFoldDB" id="A0A8S2QN87"/>